<keyword evidence="2" id="KW-0812">Transmembrane</keyword>
<sequence length="377" mass="39549">MNARSFTASLSRFTLAALTCALVPCLTTGPAVAADPPTVPSPTASSPTTSLALPNGAPLKPGDEIIQSWTVVPGGDGQRAFFSYDSDGGVTISDSVSVQNYGNVSLNLRVYATDGINNPDGSFALLSGDTKPTDVGSWIALAQENVTIPAGKQLLIPYTITIPAGADPGDHVGGIVASNELPTKPGKVNTLLVFRRTGVRLYLRVRGQLRSNLSTEAFRVSYDGGLNTANGKVRVRFRIVNLGNVRQAGTYRLTVKGAFGTGKHDLGEEVFPELLPGQSIEVAKDVRGVPALFVAKASVTVTPKAGGDEAASQPTRRSAQTFAPPLLPLLIVAVLLAFLVVWRIVRRYRNLDDSDGNVIDGNPGGDSGSNEQESVLA</sequence>
<accession>A0A6J6YQP6</accession>
<evidence type="ECO:0000313" key="3">
    <source>
        <dbReference type="EMBL" id="CAB4810593.1"/>
    </source>
</evidence>
<organism evidence="3">
    <name type="scientific">freshwater metagenome</name>
    <dbReference type="NCBI Taxonomy" id="449393"/>
    <lineage>
        <taxon>unclassified sequences</taxon>
        <taxon>metagenomes</taxon>
        <taxon>ecological metagenomes</taxon>
    </lineage>
</organism>
<dbReference type="AlphaFoldDB" id="A0A6J6YQP6"/>
<name>A0A6J6YQP6_9ZZZZ</name>
<feature type="compositionally biased region" description="Low complexity" evidence="1">
    <location>
        <begin position="31"/>
        <end position="50"/>
    </location>
</feature>
<feature type="region of interest" description="Disordered" evidence="1">
    <location>
        <begin position="355"/>
        <end position="377"/>
    </location>
</feature>
<protein>
    <submittedName>
        <fullName evidence="3">Unannotated protein</fullName>
    </submittedName>
</protein>
<gene>
    <name evidence="3" type="ORF">UFOPK3001_01520</name>
    <name evidence="4" type="ORF">UFOPK3954_00443</name>
</gene>
<feature type="region of interest" description="Disordered" evidence="1">
    <location>
        <begin position="31"/>
        <end position="57"/>
    </location>
</feature>
<keyword evidence="2" id="KW-0472">Membrane</keyword>
<reference evidence="3" key="1">
    <citation type="submission" date="2020-05" db="EMBL/GenBank/DDBJ databases">
        <authorList>
            <person name="Chiriac C."/>
            <person name="Salcher M."/>
            <person name="Ghai R."/>
            <person name="Kavagutti S V."/>
        </authorList>
    </citation>
    <scope>NUCLEOTIDE SEQUENCE</scope>
</reference>
<keyword evidence="2" id="KW-1133">Transmembrane helix</keyword>
<evidence type="ECO:0000313" key="4">
    <source>
        <dbReference type="EMBL" id="CAB4979226.1"/>
    </source>
</evidence>
<feature type="compositionally biased region" description="Polar residues" evidence="1">
    <location>
        <begin position="368"/>
        <end position="377"/>
    </location>
</feature>
<dbReference type="EMBL" id="CAFAAJ010000099">
    <property type="protein sequence ID" value="CAB4810593.1"/>
    <property type="molecule type" value="Genomic_DNA"/>
</dbReference>
<evidence type="ECO:0000256" key="1">
    <source>
        <dbReference type="SAM" id="MobiDB-lite"/>
    </source>
</evidence>
<proteinExistence type="predicted"/>
<feature type="transmembrane region" description="Helical" evidence="2">
    <location>
        <begin position="326"/>
        <end position="345"/>
    </location>
</feature>
<evidence type="ECO:0000256" key="2">
    <source>
        <dbReference type="SAM" id="Phobius"/>
    </source>
</evidence>
<dbReference type="EMBL" id="CAFBON010000029">
    <property type="protein sequence ID" value="CAB4979226.1"/>
    <property type="molecule type" value="Genomic_DNA"/>
</dbReference>